<dbReference type="Pfam" id="PF01344">
    <property type="entry name" value="Kelch_1"/>
    <property type="match status" value="1"/>
</dbReference>
<dbReference type="AlphaFoldDB" id="A0A0K0FKJ2"/>
<evidence type="ECO:0000256" key="1">
    <source>
        <dbReference type="ARBA" id="ARBA00022441"/>
    </source>
</evidence>
<dbReference type="InterPro" id="IPR011333">
    <property type="entry name" value="SKP1/BTB/POZ_sf"/>
</dbReference>
<dbReference type="Pfam" id="PF24681">
    <property type="entry name" value="Kelch_KLHDC2_KLHL20_DRC7"/>
    <property type="match status" value="1"/>
</dbReference>
<reference evidence="4" key="2">
    <citation type="submission" date="2015-08" db="UniProtKB">
        <authorList>
            <consortium name="WormBaseParasite"/>
        </authorList>
    </citation>
    <scope>IDENTIFICATION</scope>
</reference>
<keyword evidence="1" id="KW-0880">Kelch repeat</keyword>
<evidence type="ECO:0000313" key="3">
    <source>
        <dbReference type="Proteomes" id="UP000035680"/>
    </source>
</evidence>
<reference evidence="3" key="1">
    <citation type="submission" date="2014-07" db="EMBL/GenBank/DDBJ databases">
        <authorList>
            <person name="Martin A.A"/>
            <person name="De Silva N."/>
        </authorList>
    </citation>
    <scope>NUCLEOTIDE SEQUENCE</scope>
</reference>
<keyword evidence="2" id="KW-0677">Repeat</keyword>
<dbReference type="Proteomes" id="UP000035680">
    <property type="component" value="Unassembled WGS sequence"/>
</dbReference>
<proteinExistence type="predicted"/>
<name>A0A0K0FKJ2_STRVS</name>
<dbReference type="SUPFAM" id="SSF54695">
    <property type="entry name" value="POZ domain"/>
    <property type="match status" value="1"/>
</dbReference>
<dbReference type="Gene3D" id="3.30.710.10">
    <property type="entry name" value="Potassium Channel Kv1.1, Chain A"/>
    <property type="match status" value="1"/>
</dbReference>
<dbReference type="InterPro" id="IPR011043">
    <property type="entry name" value="Gal_Oxase/kelch_b-propeller"/>
</dbReference>
<dbReference type="PANTHER" id="PTHR45632:SF3">
    <property type="entry name" value="KELCH-LIKE PROTEIN 32"/>
    <property type="match status" value="1"/>
</dbReference>
<dbReference type="SUPFAM" id="SSF50965">
    <property type="entry name" value="Galactose oxidase, central domain"/>
    <property type="match status" value="1"/>
</dbReference>
<dbReference type="Gene3D" id="2.120.10.80">
    <property type="entry name" value="Kelch-type beta propeller"/>
    <property type="match status" value="2"/>
</dbReference>
<dbReference type="PANTHER" id="PTHR45632">
    <property type="entry name" value="LD33804P"/>
    <property type="match status" value="1"/>
</dbReference>
<dbReference type="STRING" id="75913.A0A0K0FKJ2"/>
<dbReference type="WBParaSite" id="SVE_0955600.1">
    <property type="protein sequence ID" value="SVE_0955600.1"/>
    <property type="gene ID" value="SVE_0955600"/>
</dbReference>
<evidence type="ECO:0000256" key="2">
    <source>
        <dbReference type="ARBA" id="ARBA00022737"/>
    </source>
</evidence>
<accession>A0A0K0FKJ2</accession>
<organism evidence="3 4">
    <name type="scientific">Strongyloides venezuelensis</name>
    <name type="common">Threadworm</name>
    <dbReference type="NCBI Taxonomy" id="75913"/>
    <lineage>
        <taxon>Eukaryota</taxon>
        <taxon>Metazoa</taxon>
        <taxon>Ecdysozoa</taxon>
        <taxon>Nematoda</taxon>
        <taxon>Chromadorea</taxon>
        <taxon>Rhabditida</taxon>
        <taxon>Tylenchina</taxon>
        <taxon>Panagrolaimomorpha</taxon>
        <taxon>Strongyloidoidea</taxon>
        <taxon>Strongyloididae</taxon>
        <taxon>Strongyloides</taxon>
    </lineage>
</organism>
<sequence length="561" mass="65458">MKQCNLDFGLLDVVRNHNREFPLNDKVKTSLKRKIRNELGRMRTTVILNFEGGCKYYASIGFLSRISDFFDIVLNNPYVKNTHHVIDLEHTDSKMFSSILMLTSMIEEGRRINYIRKFNAKELMDMLNIASFYQITIVVKPLTKILFERINDENICYVYEFLKFRIPKISEMLEKIISSRMELLIKNGSAFLYLKQDSFLYFIFNSNTSIPLYTELFLLRLYVKLGQSMKRDVREIVNEQKKILNNSKGCYKIHDIRIPSKLLITIGGYSPLECPKVTVYNSSKQEWHHAPEKTCCEFPKLFYHKCIQKNRDIYIVGGCNENNHAIDTLLKWNLDNFKLTSLPQMVHRRNFLSAGLYDNEYLYALGGFNGRKRLKSMEIFDIHQQYWKFGAEMNFSRSDGTSVSVDDKIFAIGGYNGEYVENSVEYYNHERDKWFIFGSPMNHNRRGLSAVSTNNCIYAVGGFNTKRLNSFEMMDTREGEWHFLAPMFNARSNFSMSIFDNDICALGGCDQFSMIIGDCEKYDIVAGKWEMIPPLKYHLSAHSSIILEYDTAISSLLNYNF</sequence>
<dbReference type="InterPro" id="IPR006652">
    <property type="entry name" value="Kelch_1"/>
</dbReference>
<dbReference type="InterPro" id="IPR015915">
    <property type="entry name" value="Kelch-typ_b-propeller"/>
</dbReference>
<protein>
    <submittedName>
        <fullName evidence="4">Nrf2-associated protein keap1b (inferred by orthology to a zebrafish protein)</fullName>
    </submittedName>
</protein>
<keyword evidence="3" id="KW-1185">Reference proteome</keyword>
<dbReference type="SMART" id="SM00612">
    <property type="entry name" value="Kelch"/>
    <property type="match status" value="5"/>
</dbReference>
<evidence type="ECO:0000313" key="4">
    <source>
        <dbReference type="WBParaSite" id="SVE_0955600.1"/>
    </source>
</evidence>